<reference evidence="2" key="1">
    <citation type="submission" date="2021-11" db="EMBL/GenBank/DDBJ databases">
        <authorList>
            <person name="Schell T."/>
        </authorList>
    </citation>
    <scope>NUCLEOTIDE SEQUENCE</scope>
    <source>
        <strain evidence="2">M5</strain>
    </source>
</reference>
<name>A0A8J2RJE7_9CRUS</name>
<keyword evidence="3" id="KW-1185">Reference proteome</keyword>
<gene>
    <name evidence="2" type="ORF">DGAL_LOCUS3278</name>
</gene>
<dbReference type="PANTHER" id="PTHR33488">
    <property type="entry name" value="ZGC:162509"/>
    <property type="match status" value="1"/>
</dbReference>
<accession>A0A8J2RJE7</accession>
<evidence type="ECO:0000313" key="2">
    <source>
        <dbReference type="EMBL" id="CAH0100982.1"/>
    </source>
</evidence>
<dbReference type="OrthoDB" id="6356950at2759"/>
<protein>
    <submittedName>
        <fullName evidence="2">Uncharacterized protein</fullName>
    </submittedName>
</protein>
<dbReference type="PANTHER" id="PTHR33488:SF2">
    <property type="entry name" value="EARLY ENDOSOME ANTIGEN 1-LIKE"/>
    <property type="match status" value="1"/>
</dbReference>
<evidence type="ECO:0000256" key="1">
    <source>
        <dbReference type="SAM" id="Coils"/>
    </source>
</evidence>
<dbReference type="EMBL" id="CAKKLH010000047">
    <property type="protein sequence ID" value="CAH0100982.1"/>
    <property type="molecule type" value="Genomic_DNA"/>
</dbReference>
<proteinExistence type="predicted"/>
<evidence type="ECO:0000313" key="3">
    <source>
        <dbReference type="Proteomes" id="UP000789390"/>
    </source>
</evidence>
<organism evidence="2 3">
    <name type="scientific">Daphnia galeata</name>
    <dbReference type="NCBI Taxonomy" id="27404"/>
    <lineage>
        <taxon>Eukaryota</taxon>
        <taxon>Metazoa</taxon>
        <taxon>Ecdysozoa</taxon>
        <taxon>Arthropoda</taxon>
        <taxon>Crustacea</taxon>
        <taxon>Branchiopoda</taxon>
        <taxon>Diplostraca</taxon>
        <taxon>Cladocera</taxon>
        <taxon>Anomopoda</taxon>
        <taxon>Daphniidae</taxon>
        <taxon>Daphnia</taxon>
    </lineage>
</organism>
<comment type="caution">
    <text evidence="2">The sequence shown here is derived from an EMBL/GenBank/DDBJ whole genome shotgun (WGS) entry which is preliminary data.</text>
</comment>
<sequence>MSSQTRCYVENVSSFHLNVSSETEHVAEDEDEISTESCINSGDWAIQIPDLNFQFPAAFLVSRSSGNNRKPAASLALIEDSKTLQTSLLHIARQVANTFKMTNNSAAQLKTLAANVENQFSEVNRFLEGYQNSSDLFQQLIPQPLTNLTESTKKIAQLFYLMATQFEDLFNLTKAVKNSAVKILTKLERAKSGVIRRKASRISSRRKLKMAMQSLRRIIADLTRRLQRDRVELKTTSQEWQSKMKTRMNFTQDDEWADAKSKFERAKWRWNCSRQALNKTQEKLHKWSQLDEELSAAIEESRQENVEIHEEMTLLFNGTRNGSSSSNIVQLERQRNLTTDFANYYNDAGSFFLGIGTRISNILAGVITQQSANSDEDFNQLKSNLKKIKCDLDRNGRFIILTDGKSPKKDFQRKIVGFVLGGETKENNCDDVS</sequence>
<feature type="coiled-coil region" evidence="1">
    <location>
        <begin position="205"/>
        <end position="239"/>
    </location>
</feature>
<dbReference type="Proteomes" id="UP000789390">
    <property type="component" value="Unassembled WGS sequence"/>
</dbReference>
<keyword evidence="1" id="KW-0175">Coiled coil</keyword>
<dbReference type="AlphaFoldDB" id="A0A8J2RJE7"/>